<accession>A0A5C4LTX1</accession>
<dbReference type="RefSeq" id="WP_139100033.1">
    <property type="nucleotide sequence ID" value="NZ_VDFW01000037.1"/>
</dbReference>
<evidence type="ECO:0000313" key="3">
    <source>
        <dbReference type="Proteomes" id="UP000305546"/>
    </source>
</evidence>
<feature type="region of interest" description="Disordered" evidence="1">
    <location>
        <begin position="162"/>
        <end position="182"/>
    </location>
</feature>
<sequence>MVQQILDGAGFFSESEIVLKILTLCGLDVEDWVKERFFGNFEAVAKSRNALKNLANFDTASATNTAEGAQTMFSSWQGNAAEAAAALAAAGCLQEIPGVDVLIDIIGAWRVTKIILKIHDVANIWNAVWSGSEGMMGLITVLVGGLSSFDASAKLPKIGYANAAQGDKPNSSPAPQQTGGLR</sequence>
<keyword evidence="3" id="KW-1185">Reference proteome</keyword>
<dbReference type="AlphaFoldDB" id="A0A5C4LTX1"/>
<evidence type="ECO:0000313" key="2">
    <source>
        <dbReference type="EMBL" id="TNC21078.1"/>
    </source>
</evidence>
<evidence type="ECO:0000256" key="1">
    <source>
        <dbReference type="SAM" id="MobiDB-lite"/>
    </source>
</evidence>
<feature type="compositionally biased region" description="Polar residues" evidence="1">
    <location>
        <begin position="168"/>
        <end position="182"/>
    </location>
</feature>
<protein>
    <submittedName>
        <fullName evidence="2">Uncharacterized protein</fullName>
    </submittedName>
</protein>
<dbReference type="Proteomes" id="UP000305546">
    <property type="component" value="Unassembled WGS sequence"/>
</dbReference>
<gene>
    <name evidence="2" type="ORF">FG385_29265</name>
</gene>
<reference evidence="2 3" key="1">
    <citation type="submission" date="2019-06" db="EMBL/GenBank/DDBJ databases">
        <title>Amycolatopsis alkalitolerans sp. nov., isolated from Gastrodia elata Blume.</title>
        <authorList>
            <person name="Narsing Rao M.P."/>
            <person name="Li W.J."/>
        </authorList>
    </citation>
    <scope>NUCLEOTIDE SEQUENCE [LARGE SCALE GENOMIC DNA]</scope>
    <source>
        <strain evidence="2 3">SYSUP0005</strain>
    </source>
</reference>
<organism evidence="2 3">
    <name type="scientific">Amycolatopsis alkalitolerans</name>
    <dbReference type="NCBI Taxonomy" id="2547244"/>
    <lineage>
        <taxon>Bacteria</taxon>
        <taxon>Bacillati</taxon>
        <taxon>Actinomycetota</taxon>
        <taxon>Actinomycetes</taxon>
        <taxon>Pseudonocardiales</taxon>
        <taxon>Pseudonocardiaceae</taxon>
        <taxon>Amycolatopsis</taxon>
    </lineage>
</organism>
<dbReference type="OrthoDB" id="3692598at2"/>
<comment type="caution">
    <text evidence="2">The sequence shown here is derived from an EMBL/GenBank/DDBJ whole genome shotgun (WGS) entry which is preliminary data.</text>
</comment>
<name>A0A5C4LTX1_9PSEU</name>
<proteinExistence type="predicted"/>
<dbReference type="EMBL" id="VDFW01000037">
    <property type="protein sequence ID" value="TNC21078.1"/>
    <property type="molecule type" value="Genomic_DNA"/>
</dbReference>